<keyword evidence="8" id="KW-1185">Reference proteome</keyword>
<dbReference type="InterPro" id="IPR050090">
    <property type="entry name" value="Tyrosine_recombinase_XerCD"/>
</dbReference>
<dbReference type="Pfam" id="PF13102">
    <property type="entry name" value="Phage_int_SAM_5"/>
    <property type="match status" value="1"/>
</dbReference>
<dbReference type="PROSITE" id="PS51900">
    <property type="entry name" value="CB"/>
    <property type="match status" value="1"/>
</dbReference>
<comment type="similarity">
    <text evidence="1">Belongs to the 'phage' integrase family.</text>
</comment>
<dbReference type="AlphaFoldDB" id="A0A812WFV1"/>
<dbReference type="PROSITE" id="PS51898">
    <property type="entry name" value="TYR_RECOMBINASE"/>
    <property type="match status" value="1"/>
</dbReference>
<proteinExistence type="inferred from homology"/>
<evidence type="ECO:0000259" key="6">
    <source>
        <dbReference type="PROSITE" id="PS51900"/>
    </source>
</evidence>
<reference evidence="7" key="1">
    <citation type="submission" date="2021-02" db="EMBL/GenBank/DDBJ databases">
        <authorList>
            <person name="Dougan E. K."/>
            <person name="Rhodes N."/>
            <person name="Thang M."/>
            <person name="Chan C."/>
        </authorList>
    </citation>
    <scope>NUCLEOTIDE SEQUENCE</scope>
</reference>
<dbReference type="Gene3D" id="1.10.443.10">
    <property type="entry name" value="Intergrase catalytic core"/>
    <property type="match status" value="1"/>
</dbReference>
<dbReference type="PANTHER" id="PTHR30349">
    <property type="entry name" value="PHAGE INTEGRASE-RELATED"/>
    <property type="match status" value="1"/>
</dbReference>
<dbReference type="InterPro" id="IPR025269">
    <property type="entry name" value="SAM-like_dom"/>
</dbReference>
<evidence type="ECO:0000256" key="4">
    <source>
        <dbReference type="SAM" id="MobiDB-lite"/>
    </source>
</evidence>
<gene>
    <name evidence="7" type="primary">xerC</name>
    <name evidence="7" type="ORF">SPIL2461_LOCUS18669</name>
</gene>
<dbReference type="EMBL" id="CAJNIZ010043975">
    <property type="protein sequence ID" value="CAE7674408.1"/>
    <property type="molecule type" value="Genomic_DNA"/>
</dbReference>
<evidence type="ECO:0000259" key="5">
    <source>
        <dbReference type="PROSITE" id="PS51898"/>
    </source>
</evidence>
<evidence type="ECO:0000313" key="7">
    <source>
        <dbReference type="EMBL" id="CAE7674408.1"/>
    </source>
</evidence>
<protein>
    <submittedName>
        <fullName evidence="7">XerC protein</fullName>
    </submittedName>
</protein>
<dbReference type="InterPro" id="IPR044068">
    <property type="entry name" value="CB"/>
</dbReference>
<feature type="compositionally biased region" description="Basic and acidic residues" evidence="4">
    <location>
        <begin position="1"/>
        <end position="17"/>
    </location>
</feature>
<feature type="compositionally biased region" description="Basic residues" evidence="4">
    <location>
        <begin position="40"/>
        <end position="54"/>
    </location>
</feature>
<feature type="domain" description="Tyr recombinase" evidence="5">
    <location>
        <begin position="426"/>
        <end position="613"/>
    </location>
</feature>
<dbReference type="InterPro" id="IPR002104">
    <property type="entry name" value="Integrase_catalytic"/>
</dbReference>
<evidence type="ECO:0000256" key="1">
    <source>
        <dbReference type="ARBA" id="ARBA00008857"/>
    </source>
</evidence>
<dbReference type="Pfam" id="PF00589">
    <property type="entry name" value="Phage_integrase"/>
    <property type="match status" value="1"/>
</dbReference>
<dbReference type="GO" id="GO:0015074">
    <property type="term" value="P:DNA integration"/>
    <property type="evidence" value="ECO:0007669"/>
    <property type="project" value="InterPro"/>
</dbReference>
<dbReference type="InterPro" id="IPR011010">
    <property type="entry name" value="DNA_brk_join_enz"/>
</dbReference>
<feature type="region of interest" description="Disordered" evidence="4">
    <location>
        <begin position="1"/>
        <end position="99"/>
    </location>
</feature>
<dbReference type="GO" id="GO:0006310">
    <property type="term" value="P:DNA recombination"/>
    <property type="evidence" value="ECO:0007669"/>
    <property type="project" value="UniProtKB-KW"/>
</dbReference>
<feature type="domain" description="Core-binding (CB)" evidence="6">
    <location>
        <begin position="325"/>
        <end position="402"/>
    </location>
</feature>
<feature type="compositionally biased region" description="Basic and acidic residues" evidence="4">
    <location>
        <begin position="81"/>
        <end position="91"/>
    </location>
</feature>
<dbReference type="PROSITE" id="PS51257">
    <property type="entry name" value="PROKAR_LIPOPROTEIN"/>
    <property type="match status" value="1"/>
</dbReference>
<dbReference type="SUPFAM" id="SSF56349">
    <property type="entry name" value="DNA breaking-rejoining enzymes"/>
    <property type="match status" value="1"/>
</dbReference>
<dbReference type="GO" id="GO:0003677">
    <property type="term" value="F:DNA binding"/>
    <property type="evidence" value="ECO:0007669"/>
    <property type="project" value="UniProtKB-KW"/>
</dbReference>
<dbReference type="Gene3D" id="1.10.150.130">
    <property type="match status" value="1"/>
</dbReference>
<name>A0A812WFV1_SYMPI</name>
<sequence>MDCQKSERSRAHSKVSEQKNATRSLPPAPLSISCPPKGFRGGRGRIRRDQRRRGALTTAGRRSQSTLLVQKASRPAVAAAGRDHGHFPKREPGKRHGGYAKSSCARLRTSVDFTDCYVQQRCTPIWRLAAPARRSPLQRIAWETRRIGRVTQPPASGRRIAHENGVTDITPFAARGSGNFRNDPNGPPIAGTRILRTARAGVKGFSGRVYPDVTYTLFALSREVNISERVIREKLLEPKLVYAKEVVSGETVVGRSHHYRVKALLLSGRTKYVLRWTEPTGRVREKTSSVPARKSFKSRADREAAELEVELSNDLTHDSEVEWSLFDRAYRERHLSMHSKDYGDSWRTVANHVETIIQPIVLTDVDATALSHLVGEFRRRELSESSIASYLTTLRSALNWAVDMGLLKEAPRFRKSKRAAGRRSKMRSRPVNAEEFDRFVLALRKVRPADAEQWITLANSMYWGGLRVAEAVSLSWDWEADFSVCLKGRFPMFRILSEGEKGAKDRLLPIAPEFAEILQKVPSAERKGLVAGVRLHRDTVVHQMSEAGRRAGIIVNRKGKTATSHDLRRSFGTRWAKRVMPADLQQLMRHASIQTTMDFYVEIDADDLACRLHGKAAQNQEGEILGG</sequence>
<evidence type="ECO:0000256" key="2">
    <source>
        <dbReference type="ARBA" id="ARBA00023125"/>
    </source>
</evidence>
<dbReference type="PANTHER" id="PTHR30349:SF64">
    <property type="entry name" value="PROPHAGE INTEGRASE INTD-RELATED"/>
    <property type="match status" value="1"/>
</dbReference>
<comment type="caution">
    <text evidence="7">The sequence shown here is derived from an EMBL/GenBank/DDBJ whole genome shotgun (WGS) entry which is preliminary data.</text>
</comment>
<dbReference type="InterPro" id="IPR013762">
    <property type="entry name" value="Integrase-like_cat_sf"/>
</dbReference>
<evidence type="ECO:0000313" key="8">
    <source>
        <dbReference type="Proteomes" id="UP000649617"/>
    </source>
</evidence>
<keyword evidence="2" id="KW-0238">DNA-binding</keyword>
<dbReference type="InterPro" id="IPR010998">
    <property type="entry name" value="Integrase_recombinase_N"/>
</dbReference>
<evidence type="ECO:0000256" key="3">
    <source>
        <dbReference type="ARBA" id="ARBA00023172"/>
    </source>
</evidence>
<keyword evidence="3" id="KW-0233">DNA recombination</keyword>
<accession>A0A812WFV1</accession>
<dbReference type="CDD" id="cd00397">
    <property type="entry name" value="DNA_BRE_C"/>
    <property type="match status" value="1"/>
</dbReference>
<feature type="non-terminal residue" evidence="7">
    <location>
        <position position="627"/>
    </location>
</feature>
<organism evidence="7 8">
    <name type="scientific">Symbiodinium pilosum</name>
    <name type="common">Dinoflagellate</name>
    <dbReference type="NCBI Taxonomy" id="2952"/>
    <lineage>
        <taxon>Eukaryota</taxon>
        <taxon>Sar</taxon>
        <taxon>Alveolata</taxon>
        <taxon>Dinophyceae</taxon>
        <taxon>Suessiales</taxon>
        <taxon>Symbiodiniaceae</taxon>
        <taxon>Symbiodinium</taxon>
    </lineage>
</organism>
<dbReference type="Proteomes" id="UP000649617">
    <property type="component" value="Unassembled WGS sequence"/>
</dbReference>